<dbReference type="InParanoid" id="A0A132B8N8"/>
<evidence type="ECO:0000313" key="3">
    <source>
        <dbReference type="Proteomes" id="UP000070700"/>
    </source>
</evidence>
<sequence>MNNGSVNTPMPRSGTRTPSHTKIRRSSPKSITPTRGSVPANRSKIGNMLSTSKNDSPRGRISSKGTPAAQVSVPQTSSEAISELVPSSPEACTSRPRKRQKTAQRPEPIPEDISSSQSSAHSPWRRLRPIVVIDGRDL</sequence>
<dbReference type="KEGG" id="psco:LY89DRAFT_742331"/>
<name>A0A132B8N8_MOLSC</name>
<dbReference type="GeneID" id="28830536"/>
<proteinExistence type="predicted"/>
<evidence type="ECO:0000313" key="2">
    <source>
        <dbReference type="EMBL" id="KUJ08037.1"/>
    </source>
</evidence>
<accession>A0A132B8N8</accession>
<evidence type="ECO:0000256" key="1">
    <source>
        <dbReference type="SAM" id="MobiDB-lite"/>
    </source>
</evidence>
<dbReference type="AlphaFoldDB" id="A0A132B8N8"/>
<feature type="compositionally biased region" description="Polar residues" evidence="1">
    <location>
        <begin position="1"/>
        <end position="18"/>
    </location>
</feature>
<keyword evidence="3" id="KW-1185">Reference proteome</keyword>
<protein>
    <submittedName>
        <fullName evidence="2">Uncharacterized protein</fullName>
    </submittedName>
</protein>
<organism evidence="2 3">
    <name type="scientific">Mollisia scopiformis</name>
    <name type="common">Conifer needle endophyte fungus</name>
    <name type="synonym">Phialocephala scopiformis</name>
    <dbReference type="NCBI Taxonomy" id="149040"/>
    <lineage>
        <taxon>Eukaryota</taxon>
        <taxon>Fungi</taxon>
        <taxon>Dikarya</taxon>
        <taxon>Ascomycota</taxon>
        <taxon>Pezizomycotina</taxon>
        <taxon>Leotiomycetes</taxon>
        <taxon>Helotiales</taxon>
        <taxon>Mollisiaceae</taxon>
        <taxon>Mollisia</taxon>
    </lineage>
</organism>
<reference evidence="2 3" key="1">
    <citation type="submission" date="2015-10" db="EMBL/GenBank/DDBJ databases">
        <title>Full genome of DAOMC 229536 Phialocephala scopiformis, a fungal endophyte of spruce producing the potent anti-insectan compound rugulosin.</title>
        <authorList>
            <consortium name="DOE Joint Genome Institute"/>
            <person name="Walker A.K."/>
            <person name="Frasz S.L."/>
            <person name="Seifert K.A."/>
            <person name="Miller J.D."/>
            <person name="Mondo S.J."/>
            <person name="Labutti K."/>
            <person name="Lipzen A."/>
            <person name="Dockter R."/>
            <person name="Kennedy M."/>
            <person name="Grigoriev I.V."/>
            <person name="Spatafora J.W."/>
        </authorList>
    </citation>
    <scope>NUCLEOTIDE SEQUENCE [LARGE SCALE GENOMIC DNA]</scope>
    <source>
        <strain evidence="2 3">CBS 120377</strain>
    </source>
</reference>
<gene>
    <name evidence="2" type="ORF">LY89DRAFT_742331</name>
</gene>
<dbReference type="EMBL" id="KQ947437">
    <property type="protein sequence ID" value="KUJ08037.1"/>
    <property type="molecule type" value="Genomic_DNA"/>
</dbReference>
<dbReference type="RefSeq" id="XP_018062392.1">
    <property type="nucleotide sequence ID" value="XM_018220810.1"/>
</dbReference>
<feature type="region of interest" description="Disordered" evidence="1">
    <location>
        <begin position="1"/>
        <end position="128"/>
    </location>
</feature>
<dbReference type="Proteomes" id="UP000070700">
    <property type="component" value="Unassembled WGS sequence"/>
</dbReference>